<dbReference type="InterPro" id="IPR011047">
    <property type="entry name" value="Quinoprotein_ADH-like_sf"/>
</dbReference>
<organism evidence="6 7">
    <name type="scientific">Nonomuraea jiangxiensis</name>
    <dbReference type="NCBI Taxonomy" id="633440"/>
    <lineage>
        <taxon>Bacteria</taxon>
        <taxon>Bacillati</taxon>
        <taxon>Actinomycetota</taxon>
        <taxon>Actinomycetes</taxon>
        <taxon>Streptosporangiales</taxon>
        <taxon>Streptosporangiaceae</taxon>
        <taxon>Nonomuraea</taxon>
    </lineage>
</organism>
<dbReference type="Gene3D" id="2.130.10.10">
    <property type="entry name" value="YVTN repeat-like/Quinoprotein amine dehydrogenase"/>
    <property type="match status" value="6"/>
</dbReference>
<keyword evidence="2" id="KW-0677">Repeat</keyword>
<dbReference type="PROSITE" id="PS50011">
    <property type="entry name" value="PROTEIN_KINASE_DOM"/>
    <property type="match status" value="1"/>
</dbReference>
<evidence type="ECO:0000313" key="7">
    <source>
        <dbReference type="Proteomes" id="UP000199202"/>
    </source>
</evidence>
<dbReference type="CDD" id="cd14014">
    <property type="entry name" value="STKc_PknB_like"/>
    <property type="match status" value="1"/>
</dbReference>
<dbReference type="SUPFAM" id="SSF56112">
    <property type="entry name" value="Protein kinase-like (PK-like)"/>
    <property type="match status" value="1"/>
</dbReference>
<keyword evidence="4" id="KW-1133">Transmembrane helix</keyword>
<gene>
    <name evidence="6" type="ORF">SAMN05421869_109332</name>
</gene>
<dbReference type="SMART" id="SM00220">
    <property type="entry name" value="S_TKc"/>
    <property type="match status" value="1"/>
</dbReference>
<dbReference type="EMBL" id="FNDJ01000009">
    <property type="protein sequence ID" value="SDJ26667.1"/>
    <property type="molecule type" value="Genomic_DNA"/>
</dbReference>
<dbReference type="Proteomes" id="UP000199202">
    <property type="component" value="Unassembled WGS sequence"/>
</dbReference>
<dbReference type="SUPFAM" id="SSF50969">
    <property type="entry name" value="YVTN repeat-like/Quinoprotein amine dehydrogenase"/>
    <property type="match status" value="1"/>
</dbReference>
<keyword evidence="7" id="KW-1185">Reference proteome</keyword>
<keyword evidence="4" id="KW-0812">Transmembrane</keyword>
<dbReference type="SMART" id="SM00320">
    <property type="entry name" value="WD40"/>
    <property type="match status" value="14"/>
</dbReference>
<feature type="repeat" description="WD" evidence="3">
    <location>
        <begin position="844"/>
        <end position="885"/>
    </location>
</feature>
<dbReference type="PROSITE" id="PS50294">
    <property type="entry name" value="WD_REPEATS_REGION"/>
    <property type="match status" value="8"/>
</dbReference>
<protein>
    <submittedName>
        <fullName evidence="6">WD40 repeat</fullName>
    </submittedName>
</protein>
<dbReference type="GO" id="GO:0004672">
    <property type="term" value="F:protein kinase activity"/>
    <property type="evidence" value="ECO:0007669"/>
    <property type="project" value="InterPro"/>
</dbReference>
<dbReference type="InterPro" id="IPR049052">
    <property type="entry name" value="nSTAND1"/>
</dbReference>
<evidence type="ECO:0000256" key="1">
    <source>
        <dbReference type="ARBA" id="ARBA00022574"/>
    </source>
</evidence>
<dbReference type="SUPFAM" id="SSF50998">
    <property type="entry name" value="Quinoprotein alcohol dehydrogenase-like"/>
    <property type="match status" value="1"/>
</dbReference>
<dbReference type="InterPro" id="IPR000719">
    <property type="entry name" value="Prot_kinase_dom"/>
</dbReference>
<evidence type="ECO:0000256" key="3">
    <source>
        <dbReference type="PROSITE-ProRule" id="PRU00221"/>
    </source>
</evidence>
<feature type="repeat" description="WD" evidence="3">
    <location>
        <begin position="535"/>
        <end position="576"/>
    </location>
</feature>
<feature type="repeat" description="WD" evidence="3">
    <location>
        <begin position="801"/>
        <end position="842"/>
    </location>
</feature>
<feature type="repeat" description="WD" evidence="3">
    <location>
        <begin position="1059"/>
        <end position="1100"/>
    </location>
</feature>
<sequence length="1175" mass="124227">MAQERLTARDPSRIGAYHLWRRLGAGAQGVVYEAYPASGTPVALKVLRADGVTPPPRREVEAASRIGGPWVAKVLAFDLAGSPAYIASELIAGPSLAEAVARDGVLTGAHLEGVASAVASALAAIHGAGVVHRDLKPENVIIGPDGPRVVDFGLARMVDHQQTDGHGQPGTLAYLAPELLTPGQGRQGPAADVFAWGALVLFAATGRHVFDRDRPAAIIDALRSHNPDLSALPASLRPWVESALAKSPRDRPTSALLMNTLQGAGPYADSGGWTAPPATADRVYDALSPGQQDALPAILLRMVTPTWVPSGRAGGGDLDYGTASVTRQDFDGTVGLDALALDDLLRHMSDEGLVVGGPTMRINSAVLATWPRLRAWLHDEGLDLLEFNTIRLAAHAWQGGAQPRELLNREELHAATRWTAARHHTALNDTERHFLLMSGRARIRAARRNRTIVAALALLLVAALGAAGLAAQRQRDTDRQRDLAAAREFHALSRLHRSDPALSGGVAVAAWQLDPSPESRAQLLDVLATPARAVLAGHTGAVVSVAGSPDGRLLATGGEDGTVRFWDLATRRQVGAPLTVTGRMIDEEMGSVKAVAFSPDGRMLVTGGGDGAVRVYDVSTRRRIGEPLFVPLNDSDFAVVSDLALSPDGSTVATGIRYSTDARLWDLRTGRQIGAPLSGGDDAPVSLAFSPDGTRLASCGEGSAYVWKVRSRERVKVGDDGCLAAVFSPDGDALATADSDKKTRLWDVRTRTRIGEPMAGHTGKVVALAFSPDGQVLATSGDDGTARLWDVRTQSQVGDPLTGHTGTVQALTFIADGGMLATGSDDGTARLWDVRTHRQIGGPFTGHTGPVLAVRFGPGGRTLRSGGSDRTARVWDRPTYRQVSSHRIIGLPDRVDVMDLDAGGRLMAASARGTTVLWDMTAHERVGPLRENGFDTGEIYGMAFSPDSTMLALGRVDHAVLLWDTRTLRRSGPPLTGHGDVVTALAFSPDGMTLAGGGSDATVRLWDVRARKQVGNPLPYGPGSAVTFSPDGQILAIGADYGAVRLWDVRTGREKGSALTGHRDSVLSLAFSPDGSLLASGSADGTVRLWDVEARRQIGTPFTDHGEMVLSLEFSPDGTVLASAGREGTVRLWEVSIPSHPDRAVCAASARPLTREEWSRLLPGGPAYRRVCARG</sequence>
<name>A0A1G8SBS9_9ACTN</name>
<dbReference type="PANTHER" id="PTHR44129">
    <property type="entry name" value="WD REPEAT-CONTAINING PROTEIN POP1"/>
    <property type="match status" value="1"/>
</dbReference>
<dbReference type="InterPro" id="IPR020472">
    <property type="entry name" value="WD40_PAC1"/>
</dbReference>
<dbReference type="PROSITE" id="PS50082">
    <property type="entry name" value="WD_REPEATS_2"/>
    <property type="match status" value="11"/>
</dbReference>
<dbReference type="PROSITE" id="PS00108">
    <property type="entry name" value="PROTEIN_KINASE_ST"/>
    <property type="match status" value="1"/>
</dbReference>
<feature type="repeat" description="WD" evidence="3">
    <location>
        <begin position="1102"/>
        <end position="1136"/>
    </location>
</feature>
<dbReference type="PROSITE" id="PS00678">
    <property type="entry name" value="WD_REPEATS_1"/>
    <property type="match status" value="7"/>
</dbReference>
<dbReference type="GO" id="GO:0005524">
    <property type="term" value="F:ATP binding"/>
    <property type="evidence" value="ECO:0007669"/>
    <property type="project" value="InterPro"/>
</dbReference>
<dbReference type="CDD" id="cd00200">
    <property type="entry name" value="WD40"/>
    <property type="match status" value="2"/>
</dbReference>
<feature type="repeat" description="WD" evidence="3">
    <location>
        <begin position="758"/>
        <end position="799"/>
    </location>
</feature>
<evidence type="ECO:0000256" key="2">
    <source>
        <dbReference type="ARBA" id="ARBA00022737"/>
    </source>
</evidence>
<dbReference type="PRINTS" id="PR00320">
    <property type="entry name" value="GPROTEINBRPT"/>
</dbReference>
<dbReference type="InterPro" id="IPR019775">
    <property type="entry name" value="WD40_repeat_CS"/>
</dbReference>
<feature type="repeat" description="WD" evidence="3">
    <location>
        <begin position="585"/>
        <end position="626"/>
    </location>
</feature>
<feature type="repeat" description="WD" evidence="3">
    <location>
        <begin position="939"/>
        <end position="967"/>
    </location>
</feature>
<evidence type="ECO:0000313" key="6">
    <source>
        <dbReference type="EMBL" id="SDJ26667.1"/>
    </source>
</evidence>
<dbReference type="InterPro" id="IPR011009">
    <property type="entry name" value="Kinase-like_dom_sf"/>
</dbReference>
<dbReference type="InterPro" id="IPR008271">
    <property type="entry name" value="Ser/Thr_kinase_AS"/>
</dbReference>
<dbReference type="Pfam" id="PF00400">
    <property type="entry name" value="WD40"/>
    <property type="match status" value="12"/>
</dbReference>
<keyword evidence="1 3" id="KW-0853">WD repeat</keyword>
<dbReference type="Gene3D" id="3.30.200.20">
    <property type="entry name" value="Phosphorylase Kinase, domain 1"/>
    <property type="match status" value="1"/>
</dbReference>
<dbReference type="Gene3D" id="1.10.510.10">
    <property type="entry name" value="Transferase(Phosphotransferase) domain 1"/>
    <property type="match status" value="1"/>
</dbReference>
<dbReference type="RefSeq" id="WP_090934017.1">
    <property type="nucleotide sequence ID" value="NZ_FNDJ01000009.1"/>
</dbReference>
<feature type="repeat" description="WD" evidence="3">
    <location>
        <begin position="1025"/>
        <end position="1057"/>
    </location>
</feature>
<dbReference type="STRING" id="633440.SAMN05421869_109332"/>
<dbReference type="InterPro" id="IPR050349">
    <property type="entry name" value="WD_LIS1/nudF_dynein_reg"/>
</dbReference>
<dbReference type="InterPro" id="IPR001680">
    <property type="entry name" value="WD40_rpt"/>
</dbReference>
<dbReference type="InterPro" id="IPR011044">
    <property type="entry name" value="Quino_amine_DH_bsu"/>
</dbReference>
<dbReference type="Pfam" id="PF00069">
    <property type="entry name" value="Pkinase"/>
    <property type="match status" value="1"/>
</dbReference>
<evidence type="ECO:0000259" key="5">
    <source>
        <dbReference type="PROSITE" id="PS50011"/>
    </source>
</evidence>
<dbReference type="OrthoDB" id="582179at2"/>
<evidence type="ECO:0000256" key="4">
    <source>
        <dbReference type="SAM" id="Phobius"/>
    </source>
</evidence>
<feature type="transmembrane region" description="Helical" evidence="4">
    <location>
        <begin position="452"/>
        <end position="471"/>
    </location>
</feature>
<dbReference type="AlphaFoldDB" id="A0A1G8SBS9"/>
<proteinExistence type="predicted"/>
<accession>A0A1G8SBS9</accession>
<keyword evidence="4" id="KW-0472">Membrane</keyword>
<reference evidence="6 7" key="1">
    <citation type="submission" date="2016-10" db="EMBL/GenBank/DDBJ databases">
        <authorList>
            <person name="de Groot N.N."/>
        </authorList>
    </citation>
    <scope>NUCLEOTIDE SEQUENCE [LARGE SCALE GENOMIC DNA]</scope>
    <source>
        <strain evidence="6 7">CGMCC 4.6533</strain>
    </source>
</reference>
<feature type="repeat" description="WD" evidence="3">
    <location>
        <begin position="975"/>
        <end position="1016"/>
    </location>
</feature>
<dbReference type="Pfam" id="PF20703">
    <property type="entry name" value="nSTAND1"/>
    <property type="match status" value="1"/>
</dbReference>
<feature type="repeat" description="WD" evidence="3">
    <location>
        <begin position="727"/>
        <end position="756"/>
    </location>
</feature>
<feature type="domain" description="Protein kinase" evidence="5">
    <location>
        <begin position="17"/>
        <end position="268"/>
    </location>
</feature>
<dbReference type="InterPro" id="IPR015943">
    <property type="entry name" value="WD40/YVTN_repeat-like_dom_sf"/>
</dbReference>